<evidence type="ECO:0000256" key="2">
    <source>
        <dbReference type="ARBA" id="ARBA00022857"/>
    </source>
</evidence>
<protein>
    <submittedName>
        <fullName evidence="5">Uncharacterized protein</fullName>
    </submittedName>
</protein>
<dbReference type="HOGENOM" id="CLU_010194_44_6_1"/>
<comment type="similarity">
    <text evidence="1">Belongs to the short-chain dehydrogenases/reductases (SDR) family.</text>
</comment>
<evidence type="ECO:0000256" key="3">
    <source>
        <dbReference type="ARBA" id="ARBA00023002"/>
    </source>
</evidence>
<evidence type="ECO:0000313" key="5">
    <source>
        <dbReference type="EMBL" id="KEY69192.1"/>
    </source>
</evidence>
<keyword evidence="2" id="KW-0521">NADP</keyword>
<gene>
    <name evidence="5" type="ORF">S7711_01651</name>
</gene>
<dbReference type="SUPFAM" id="SSF51735">
    <property type="entry name" value="NAD(P)-binding Rossmann-fold domains"/>
    <property type="match status" value="1"/>
</dbReference>
<feature type="chain" id="PRO_5001771309" evidence="4">
    <location>
        <begin position="19"/>
        <end position="366"/>
    </location>
</feature>
<dbReference type="Gene3D" id="3.40.50.720">
    <property type="entry name" value="NAD(P)-binding Rossmann-like Domain"/>
    <property type="match status" value="1"/>
</dbReference>
<dbReference type="PANTHER" id="PTHR24320:SF282">
    <property type="entry name" value="WW DOMAIN-CONTAINING OXIDOREDUCTASE"/>
    <property type="match status" value="1"/>
</dbReference>
<dbReference type="AlphaFoldDB" id="A0A084AV63"/>
<dbReference type="GO" id="GO:0016491">
    <property type="term" value="F:oxidoreductase activity"/>
    <property type="evidence" value="ECO:0007669"/>
    <property type="project" value="UniProtKB-KW"/>
</dbReference>
<dbReference type="OrthoDB" id="191139at2759"/>
<organism evidence="5 6">
    <name type="scientific">Stachybotrys chartarum (strain CBS 109288 / IBT 7711)</name>
    <name type="common">Toxic black mold</name>
    <name type="synonym">Stilbospora chartarum</name>
    <dbReference type="NCBI Taxonomy" id="1280523"/>
    <lineage>
        <taxon>Eukaryota</taxon>
        <taxon>Fungi</taxon>
        <taxon>Dikarya</taxon>
        <taxon>Ascomycota</taxon>
        <taxon>Pezizomycotina</taxon>
        <taxon>Sordariomycetes</taxon>
        <taxon>Hypocreomycetidae</taxon>
        <taxon>Hypocreales</taxon>
        <taxon>Stachybotryaceae</taxon>
        <taxon>Stachybotrys</taxon>
    </lineage>
</organism>
<keyword evidence="6" id="KW-1185">Reference proteome</keyword>
<keyword evidence="4" id="KW-0732">Signal</keyword>
<accession>A0A084AV63</accession>
<dbReference type="PANTHER" id="PTHR24320">
    <property type="entry name" value="RETINOL DEHYDROGENASE"/>
    <property type="match status" value="1"/>
</dbReference>
<feature type="signal peptide" evidence="4">
    <location>
        <begin position="1"/>
        <end position="18"/>
    </location>
</feature>
<proteinExistence type="inferred from homology"/>
<dbReference type="PRINTS" id="PR00081">
    <property type="entry name" value="GDHRDH"/>
</dbReference>
<evidence type="ECO:0000313" key="6">
    <source>
        <dbReference type="Proteomes" id="UP000028045"/>
    </source>
</evidence>
<evidence type="ECO:0000256" key="4">
    <source>
        <dbReference type="SAM" id="SignalP"/>
    </source>
</evidence>
<dbReference type="EMBL" id="KL648534">
    <property type="protein sequence ID" value="KEY69192.1"/>
    <property type="molecule type" value="Genomic_DNA"/>
</dbReference>
<dbReference type="Proteomes" id="UP000028045">
    <property type="component" value="Unassembled WGS sequence"/>
</dbReference>
<reference evidence="5 6" key="1">
    <citation type="journal article" date="2014" name="BMC Genomics">
        <title>Comparative genome sequencing reveals chemotype-specific gene clusters in the toxigenic black mold Stachybotrys.</title>
        <authorList>
            <person name="Semeiks J."/>
            <person name="Borek D."/>
            <person name="Otwinowski Z."/>
            <person name="Grishin N.V."/>
        </authorList>
    </citation>
    <scope>NUCLEOTIDE SEQUENCE [LARGE SCALE GENOMIC DNA]</scope>
    <source>
        <strain evidence="6">CBS 109288 / IBT 7711</strain>
    </source>
</reference>
<dbReference type="InterPro" id="IPR002347">
    <property type="entry name" value="SDR_fam"/>
</dbReference>
<dbReference type="Pfam" id="PF00106">
    <property type="entry name" value="adh_short"/>
    <property type="match status" value="1"/>
</dbReference>
<sequence length="366" mass="39730">MLLILSLCLAIIVAGALSMSNVWDMIRVTLFGSSNTASRGPAFDPARDIPSLAGKVILITGAAGDLGRQTATELARYGRPARIYIADLPRDSDAKKAIIQQITCGAYGDSTSPSPTETKPPTEIRFLDLDLGSFDSVRQCATQFIAQEQRLDILFLNAGVIRVPPLMTVEGYELHFGINYLGHALLARLLLPTLLRTTQQQQYPDADVRVVLLSSEGHVAAPKNGVDLDRVKTNCADMDYSKRYGQSKVAQIALMKDLARENPRIKAVAIHPGRILTGMATTLQRESTLARVTKPIAHLFCVPITVGINNHLWAATSPDVVSGMYYEPVGVPGTLSPAAKDPNLPKRLREWTDRALGAIDSLNSFS</sequence>
<dbReference type="InterPro" id="IPR036291">
    <property type="entry name" value="NAD(P)-bd_dom_sf"/>
</dbReference>
<evidence type="ECO:0000256" key="1">
    <source>
        <dbReference type="ARBA" id="ARBA00006484"/>
    </source>
</evidence>
<name>A0A084AV63_STACB</name>
<keyword evidence="3" id="KW-0560">Oxidoreductase</keyword>